<gene>
    <name evidence="2" type="primary">LOC108560528</name>
</gene>
<name>A0ABM1MG98_NICVS</name>
<dbReference type="InterPro" id="IPR010585">
    <property type="entry name" value="DNA_repair_prot_XRCC4"/>
</dbReference>
<organism evidence="1 2">
    <name type="scientific">Nicrophorus vespilloides</name>
    <name type="common">Boreal carrion beetle</name>
    <dbReference type="NCBI Taxonomy" id="110193"/>
    <lineage>
        <taxon>Eukaryota</taxon>
        <taxon>Metazoa</taxon>
        <taxon>Ecdysozoa</taxon>
        <taxon>Arthropoda</taxon>
        <taxon>Hexapoda</taxon>
        <taxon>Insecta</taxon>
        <taxon>Pterygota</taxon>
        <taxon>Neoptera</taxon>
        <taxon>Endopterygota</taxon>
        <taxon>Coleoptera</taxon>
        <taxon>Polyphaga</taxon>
        <taxon>Staphyliniformia</taxon>
        <taxon>Silphidae</taxon>
        <taxon>Nicrophorinae</taxon>
        <taxon>Nicrophorus</taxon>
    </lineage>
</organism>
<dbReference type="RefSeq" id="XP_017773598.1">
    <property type="nucleotide sequence ID" value="XM_017918109.1"/>
</dbReference>
<accession>A0ABM1MG98</accession>
<dbReference type="Proteomes" id="UP000695000">
    <property type="component" value="Unplaced"/>
</dbReference>
<protein>
    <submittedName>
        <fullName evidence="2">Uncharacterized protein LOC108560528 isoform X1</fullName>
    </submittedName>
</protein>
<dbReference type="GeneID" id="108560528"/>
<evidence type="ECO:0000313" key="1">
    <source>
        <dbReference type="Proteomes" id="UP000695000"/>
    </source>
</evidence>
<keyword evidence="1" id="KW-1185">Reference proteome</keyword>
<reference evidence="2" key="1">
    <citation type="submission" date="2025-08" db="UniProtKB">
        <authorList>
            <consortium name="RefSeq"/>
        </authorList>
    </citation>
    <scope>IDENTIFICATION</scope>
    <source>
        <tissue evidence="2">Whole Larva</tissue>
    </source>
</reference>
<dbReference type="PANTHER" id="PTHR28559:SF1">
    <property type="entry name" value="DNA REPAIR PROTEIN XRCC4"/>
    <property type="match status" value="1"/>
</dbReference>
<proteinExistence type="predicted"/>
<evidence type="ECO:0000313" key="2">
    <source>
        <dbReference type="RefSeq" id="XP_017773598.1"/>
    </source>
</evidence>
<dbReference type="PANTHER" id="PTHR28559">
    <property type="entry name" value="DNA REPAIR PROTEIN XRCC4"/>
    <property type="match status" value="1"/>
</dbReference>
<sequence>MFYINQNKQTEMAKIITLTQDNKSYKIVTTFLDGTIEITILQQGLAYTAKVSEEHINHWATSMGFSDEEYFISLKKYFTNTNSDVSINITESEFNIYKSKYDKYFSVPLIETDYKSTIDKLIDSISMKNIELKTLYEGLINKQNDSSAATAQKAKALMDFAQKSRDYKENTNSTFLKLLNSKKQRIQFLMDIINGDNIKINTKRAKMLRTSEKIASADNVCINDDNDDSEKIAEETQDQDMNNDDDVFALLDENECEMQSVPFRKPQAVASSSIIVTETTDRVVEPNDENIMDTASESTQDLICSTQDLLQRIN</sequence>